<proteinExistence type="predicted"/>
<keyword evidence="2" id="KW-1185">Reference proteome</keyword>
<comment type="caution">
    <text evidence="1">The sequence shown here is derived from an EMBL/GenBank/DDBJ whole genome shotgun (WGS) entry which is preliminary data.</text>
</comment>
<dbReference type="EMBL" id="BGZK01000795">
    <property type="protein sequence ID" value="GBP60760.1"/>
    <property type="molecule type" value="Genomic_DNA"/>
</dbReference>
<accession>A0A4C1XCE4</accession>
<sequence>MASVVSEKIEVSAFPQKIDGFCLSPHFAPLPIARSSFCPATRRGRPILSRRGVDIYPARDGAPLDAARAAAGGHAPARLRPRVTSDTAEFLISGFVLAENQAAAAADVSKREGAGGFRGTDLARIFRYAGKYAERLSNVDEFSSLFG</sequence>
<evidence type="ECO:0000313" key="1">
    <source>
        <dbReference type="EMBL" id="GBP60760.1"/>
    </source>
</evidence>
<organism evidence="1 2">
    <name type="scientific">Eumeta variegata</name>
    <name type="common">Bagworm moth</name>
    <name type="synonym">Eumeta japonica</name>
    <dbReference type="NCBI Taxonomy" id="151549"/>
    <lineage>
        <taxon>Eukaryota</taxon>
        <taxon>Metazoa</taxon>
        <taxon>Ecdysozoa</taxon>
        <taxon>Arthropoda</taxon>
        <taxon>Hexapoda</taxon>
        <taxon>Insecta</taxon>
        <taxon>Pterygota</taxon>
        <taxon>Neoptera</taxon>
        <taxon>Endopterygota</taxon>
        <taxon>Lepidoptera</taxon>
        <taxon>Glossata</taxon>
        <taxon>Ditrysia</taxon>
        <taxon>Tineoidea</taxon>
        <taxon>Psychidae</taxon>
        <taxon>Oiketicinae</taxon>
        <taxon>Eumeta</taxon>
    </lineage>
</organism>
<gene>
    <name evidence="1" type="ORF">EVAR_41099_1</name>
</gene>
<name>A0A4C1XCE4_EUMVA</name>
<dbReference type="AlphaFoldDB" id="A0A4C1XCE4"/>
<evidence type="ECO:0000313" key="2">
    <source>
        <dbReference type="Proteomes" id="UP000299102"/>
    </source>
</evidence>
<protein>
    <submittedName>
        <fullName evidence="1">Uncharacterized protein</fullName>
    </submittedName>
</protein>
<reference evidence="1 2" key="1">
    <citation type="journal article" date="2019" name="Commun. Biol.">
        <title>The bagworm genome reveals a unique fibroin gene that provides high tensile strength.</title>
        <authorList>
            <person name="Kono N."/>
            <person name="Nakamura H."/>
            <person name="Ohtoshi R."/>
            <person name="Tomita M."/>
            <person name="Numata K."/>
            <person name="Arakawa K."/>
        </authorList>
    </citation>
    <scope>NUCLEOTIDE SEQUENCE [LARGE SCALE GENOMIC DNA]</scope>
</reference>
<dbReference type="Proteomes" id="UP000299102">
    <property type="component" value="Unassembled WGS sequence"/>
</dbReference>